<keyword evidence="2" id="KW-1185">Reference proteome</keyword>
<dbReference type="EMBL" id="JAHXZJ010001492">
    <property type="protein sequence ID" value="KAH0552473.1"/>
    <property type="molecule type" value="Genomic_DNA"/>
</dbReference>
<evidence type="ECO:0000313" key="1">
    <source>
        <dbReference type="EMBL" id="KAH0552473.1"/>
    </source>
</evidence>
<reference evidence="1 2" key="1">
    <citation type="journal article" date="2021" name="J. Hered.">
        <title>A chromosome-level genome assembly of the parasitoid wasp, Cotesia glomerata (Hymenoptera: Braconidae).</title>
        <authorList>
            <person name="Pinto B.J."/>
            <person name="Weis J.J."/>
            <person name="Gamble T."/>
            <person name="Ode P.J."/>
            <person name="Paul R."/>
            <person name="Zaspel J.M."/>
        </authorList>
    </citation>
    <scope>NUCLEOTIDE SEQUENCE [LARGE SCALE GENOMIC DNA]</scope>
    <source>
        <strain evidence="1">CgM1</strain>
    </source>
</reference>
<organism evidence="1 2">
    <name type="scientific">Cotesia glomerata</name>
    <name type="common">Lepidopteran parasitic wasp</name>
    <name type="synonym">Apanteles glomeratus</name>
    <dbReference type="NCBI Taxonomy" id="32391"/>
    <lineage>
        <taxon>Eukaryota</taxon>
        <taxon>Metazoa</taxon>
        <taxon>Ecdysozoa</taxon>
        <taxon>Arthropoda</taxon>
        <taxon>Hexapoda</taxon>
        <taxon>Insecta</taxon>
        <taxon>Pterygota</taxon>
        <taxon>Neoptera</taxon>
        <taxon>Endopterygota</taxon>
        <taxon>Hymenoptera</taxon>
        <taxon>Apocrita</taxon>
        <taxon>Ichneumonoidea</taxon>
        <taxon>Braconidae</taxon>
        <taxon>Microgastrinae</taxon>
        <taxon>Cotesia</taxon>
    </lineage>
</organism>
<evidence type="ECO:0000313" key="2">
    <source>
        <dbReference type="Proteomes" id="UP000826195"/>
    </source>
</evidence>
<sequence>MLKKPKKKVGEPEKLILKKLAQANQVIEGHLFHIKDYVFEKGIPVVVVECNYRRHPKADSSYIPCPVTTRIHLNGDIDQVVNEHNHPQDPNLVEERSFHKDVKKLAQNIGVTMRKNFDDALQRDT</sequence>
<proteinExistence type="predicted"/>
<accession>A0AAV7IG15</accession>
<gene>
    <name evidence="1" type="ORF">KQX54_010603</name>
</gene>
<name>A0AAV7IG15_COTGL</name>
<comment type="caution">
    <text evidence="1">The sequence shown here is derived from an EMBL/GenBank/DDBJ whole genome shotgun (WGS) entry which is preliminary data.</text>
</comment>
<dbReference type="Proteomes" id="UP000826195">
    <property type="component" value="Unassembled WGS sequence"/>
</dbReference>
<dbReference type="AlphaFoldDB" id="A0AAV7IG15"/>
<protein>
    <submittedName>
        <fullName evidence="1">Uncharacterized protein</fullName>
    </submittedName>
</protein>